<dbReference type="Pfam" id="PF13442">
    <property type="entry name" value="Cytochrome_CBB3"/>
    <property type="match status" value="1"/>
</dbReference>
<dbReference type="Gene3D" id="1.10.760.10">
    <property type="entry name" value="Cytochrome c-like domain"/>
    <property type="match status" value="1"/>
</dbReference>
<evidence type="ECO:0000256" key="2">
    <source>
        <dbReference type="ARBA" id="ARBA00022723"/>
    </source>
</evidence>
<dbReference type="PROSITE" id="PS51007">
    <property type="entry name" value="CYTC"/>
    <property type="match status" value="1"/>
</dbReference>
<keyword evidence="2" id="KW-0479">Metal-binding</keyword>
<dbReference type="GO" id="GO:0046872">
    <property type="term" value="F:metal ion binding"/>
    <property type="evidence" value="ECO:0007669"/>
    <property type="project" value="UniProtKB-KW"/>
</dbReference>
<dbReference type="EMBL" id="UOGA01000066">
    <property type="protein sequence ID" value="VAX16426.1"/>
    <property type="molecule type" value="Genomic_DNA"/>
</dbReference>
<reference evidence="5" key="1">
    <citation type="submission" date="2018-06" db="EMBL/GenBank/DDBJ databases">
        <authorList>
            <person name="Zhirakovskaya E."/>
        </authorList>
    </citation>
    <scope>NUCLEOTIDE SEQUENCE</scope>
</reference>
<dbReference type="PANTHER" id="PTHR40394">
    <property type="entry name" value="LIPOPROTEIN-RELATED"/>
    <property type="match status" value="1"/>
</dbReference>
<evidence type="ECO:0000259" key="4">
    <source>
        <dbReference type="PROSITE" id="PS51007"/>
    </source>
</evidence>
<dbReference type="SUPFAM" id="SSF46626">
    <property type="entry name" value="Cytochrome c"/>
    <property type="match status" value="1"/>
</dbReference>
<keyword evidence="3" id="KW-0408">Iron</keyword>
<dbReference type="InterPro" id="IPR036909">
    <property type="entry name" value="Cyt_c-like_dom_sf"/>
</dbReference>
<keyword evidence="1" id="KW-0349">Heme</keyword>
<dbReference type="GO" id="GO:0009055">
    <property type="term" value="F:electron transfer activity"/>
    <property type="evidence" value="ECO:0007669"/>
    <property type="project" value="InterPro"/>
</dbReference>
<name>A0A3B1BDT9_9ZZZZ</name>
<dbReference type="PANTHER" id="PTHR40394:SF2">
    <property type="entry name" value="QUINOL:CYTOCHROME C OXIDOREDUCTASE MEMBRANE PROTEIN"/>
    <property type="match status" value="1"/>
</dbReference>
<proteinExistence type="predicted"/>
<evidence type="ECO:0000313" key="5">
    <source>
        <dbReference type="EMBL" id="VAX16426.1"/>
    </source>
</evidence>
<dbReference type="GO" id="GO:0020037">
    <property type="term" value="F:heme binding"/>
    <property type="evidence" value="ECO:0007669"/>
    <property type="project" value="InterPro"/>
</dbReference>
<organism evidence="5">
    <name type="scientific">hydrothermal vent metagenome</name>
    <dbReference type="NCBI Taxonomy" id="652676"/>
    <lineage>
        <taxon>unclassified sequences</taxon>
        <taxon>metagenomes</taxon>
        <taxon>ecological metagenomes</taxon>
    </lineage>
</organism>
<dbReference type="PROSITE" id="PS51257">
    <property type="entry name" value="PROKAR_LIPOPROTEIN"/>
    <property type="match status" value="1"/>
</dbReference>
<accession>A0A3B1BDT9</accession>
<sequence>MRFWLLIAILFVFGCENIDGDLHDQVSFRVQESPRRLNPVGSIPVYNRKIDYSNIDAVTLAPPFQLGAEAANRGKKLYSIYCLVCHGKTGEADTKVADKLDVTPFDLTELTDSTDGEIFWKILASDSIMARYRNELTDKEAWEITAYVRKLQETK</sequence>
<gene>
    <name evidence="5" type="ORF">MNBD_NITROSPINAE04-2177</name>
</gene>
<dbReference type="AlphaFoldDB" id="A0A3B1BDT9"/>
<evidence type="ECO:0000256" key="1">
    <source>
        <dbReference type="ARBA" id="ARBA00022617"/>
    </source>
</evidence>
<protein>
    <recommendedName>
        <fullName evidence="4">Cytochrome c domain-containing protein</fullName>
    </recommendedName>
</protein>
<dbReference type="InterPro" id="IPR009056">
    <property type="entry name" value="Cyt_c-like_dom"/>
</dbReference>
<evidence type="ECO:0000256" key="3">
    <source>
        <dbReference type="ARBA" id="ARBA00023004"/>
    </source>
</evidence>
<feature type="domain" description="Cytochrome c" evidence="4">
    <location>
        <begin position="69"/>
        <end position="152"/>
    </location>
</feature>